<dbReference type="Proteomes" id="UP001519460">
    <property type="component" value="Unassembled WGS sequence"/>
</dbReference>
<evidence type="ECO:0000313" key="3">
    <source>
        <dbReference type="Proteomes" id="UP001519460"/>
    </source>
</evidence>
<feature type="region of interest" description="Disordered" evidence="1">
    <location>
        <begin position="71"/>
        <end position="96"/>
    </location>
</feature>
<gene>
    <name evidence="2" type="ORF">BaRGS_00010332</name>
</gene>
<sequence length="96" mass="10616">MFCSVNLTFKRLLGAKVVNTFRVMPATCIGLRMADLEKNVFGFSCKANSDRKQYNSAKLANVVSRMGWCSSAETNPNTSPHDRPTPRNDGVKSSDQ</sequence>
<evidence type="ECO:0000313" key="2">
    <source>
        <dbReference type="EMBL" id="KAK7498378.1"/>
    </source>
</evidence>
<name>A0ABD0LGY4_9CAEN</name>
<keyword evidence="3" id="KW-1185">Reference proteome</keyword>
<reference evidence="2 3" key="1">
    <citation type="journal article" date="2023" name="Sci. Data">
        <title>Genome assembly of the Korean intertidal mud-creeper Batillaria attramentaria.</title>
        <authorList>
            <person name="Patra A.K."/>
            <person name="Ho P.T."/>
            <person name="Jun S."/>
            <person name="Lee S.J."/>
            <person name="Kim Y."/>
            <person name="Won Y.J."/>
        </authorList>
    </citation>
    <scope>NUCLEOTIDE SEQUENCE [LARGE SCALE GENOMIC DNA]</scope>
    <source>
        <strain evidence="2">Wonlab-2016</strain>
    </source>
</reference>
<organism evidence="2 3">
    <name type="scientific">Batillaria attramentaria</name>
    <dbReference type="NCBI Taxonomy" id="370345"/>
    <lineage>
        <taxon>Eukaryota</taxon>
        <taxon>Metazoa</taxon>
        <taxon>Spiralia</taxon>
        <taxon>Lophotrochozoa</taxon>
        <taxon>Mollusca</taxon>
        <taxon>Gastropoda</taxon>
        <taxon>Caenogastropoda</taxon>
        <taxon>Sorbeoconcha</taxon>
        <taxon>Cerithioidea</taxon>
        <taxon>Batillariidae</taxon>
        <taxon>Batillaria</taxon>
    </lineage>
</organism>
<comment type="caution">
    <text evidence="2">The sequence shown here is derived from an EMBL/GenBank/DDBJ whole genome shotgun (WGS) entry which is preliminary data.</text>
</comment>
<dbReference type="EMBL" id="JACVVK020000051">
    <property type="protein sequence ID" value="KAK7498378.1"/>
    <property type="molecule type" value="Genomic_DNA"/>
</dbReference>
<dbReference type="AlphaFoldDB" id="A0ABD0LGY4"/>
<protein>
    <submittedName>
        <fullName evidence="2">Uncharacterized protein</fullName>
    </submittedName>
</protein>
<feature type="non-terminal residue" evidence="2">
    <location>
        <position position="96"/>
    </location>
</feature>
<accession>A0ABD0LGY4</accession>
<evidence type="ECO:0000256" key="1">
    <source>
        <dbReference type="SAM" id="MobiDB-lite"/>
    </source>
</evidence>
<feature type="compositionally biased region" description="Basic and acidic residues" evidence="1">
    <location>
        <begin position="80"/>
        <end position="96"/>
    </location>
</feature>
<proteinExistence type="predicted"/>